<dbReference type="AlphaFoldDB" id="A0A6B9XUQ8"/>
<dbReference type="EMBL" id="MK697705">
    <property type="protein sequence ID" value="QHR92631.1"/>
    <property type="molecule type" value="Genomic_DNA"/>
</dbReference>
<organism evidence="2">
    <name type="scientific">Picea sitchensis</name>
    <name type="common">Sitka spruce</name>
    <name type="synonym">Pinus sitchensis</name>
    <dbReference type="NCBI Taxonomy" id="3332"/>
    <lineage>
        <taxon>Eukaryota</taxon>
        <taxon>Viridiplantae</taxon>
        <taxon>Streptophyta</taxon>
        <taxon>Embryophyta</taxon>
        <taxon>Tracheophyta</taxon>
        <taxon>Spermatophyta</taxon>
        <taxon>Pinopsida</taxon>
        <taxon>Pinidae</taxon>
        <taxon>Conifers I</taxon>
        <taxon>Pinales</taxon>
        <taxon>Pinaceae</taxon>
        <taxon>Picea</taxon>
    </lineage>
</organism>
<sequence length="80" mass="8865">MRKFVTLTKKQTGRRFFHQQIKFRSRESSATAGILSSFLGAVSTGGESEEGGPDLRGRKSTRSKEPPYHRKMGAVAMCCV</sequence>
<evidence type="ECO:0000256" key="1">
    <source>
        <dbReference type="SAM" id="MobiDB-lite"/>
    </source>
</evidence>
<proteinExistence type="predicted"/>
<evidence type="ECO:0000313" key="2">
    <source>
        <dbReference type="EMBL" id="QHR92631.1"/>
    </source>
</evidence>
<keyword evidence="2" id="KW-0496">Mitochondrion</keyword>
<protein>
    <submittedName>
        <fullName evidence="2">Uncharacterized protein</fullName>
    </submittedName>
</protein>
<reference evidence="2" key="1">
    <citation type="submission" date="2019-03" db="EMBL/GenBank/DDBJ databases">
        <title>Largest Complete Mitochondrial Genome of a Gymnosperm, Sitka Spruce (Picea sitchensis), Indicates Complex Physical Structure.</title>
        <authorList>
            <person name="Jackman S.D."/>
            <person name="Coombe L."/>
            <person name="Warren R."/>
            <person name="Kirk H."/>
            <person name="Trinh E."/>
            <person name="McLeod T."/>
            <person name="Pleasance S."/>
            <person name="Pandoh P."/>
            <person name="Zhao Y."/>
            <person name="Coope R."/>
            <person name="Bousquet J."/>
            <person name="Bohlmann J.C."/>
            <person name="Jones S.J.M."/>
            <person name="Birol I."/>
        </authorList>
    </citation>
    <scope>NUCLEOTIDE SEQUENCE</scope>
    <source>
        <strain evidence="2">Q903</strain>
    </source>
</reference>
<feature type="compositionally biased region" description="Basic and acidic residues" evidence="1">
    <location>
        <begin position="53"/>
        <end position="68"/>
    </location>
</feature>
<gene>
    <name evidence="2" type="primary">orf06733</name>
    <name evidence="2" type="ORF">Q903MT_gene6678</name>
</gene>
<accession>A0A6B9XUQ8</accession>
<name>A0A6B9XUQ8_PICSI</name>
<geneLocation type="mitochondrion" evidence="2"/>
<feature type="region of interest" description="Disordered" evidence="1">
    <location>
        <begin position="43"/>
        <end position="68"/>
    </location>
</feature>